<accession>A0A0P1LGK0</accession>
<dbReference type="InterPro" id="IPR041492">
    <property type="entry name" value="HAD_2"/>
</dbReference>
<accession>A0A0P1M983</accession>
<evidence type="ECO:0000256" key="3">
    <source>
        <dbReference type="ARBA" id="ARBA00006171"/>
    </source>
</evidence>
<dbReference type="STRING" id="1633631.GCA_001442925_01948"/>
<dbReference type="Pfam" id="PF13419">
    <property type="entry name" value="HAD_2"/>
    <property type="match status" value="1"/>
</dbReference>
<sequence length="233" mass="26236">MGIKCVIFDLDGTIAQTNELIFESFNYIAEKYTGRRFSNEEIPSLFFGPPEEGGIRKLLQLFSSDNKVLQNIDFYVESAVNEFYSYYEKNHDKAKVYPGIKETLSFLKHKGLKLALFTGKGKITTSITLRKLGLEHFFDIVITGDDVKYHKPFGEGIKKILDTLGLKPDEAILVGDAVSDVSAGREAGVKIISALWDSYGKDKVINLNPDFVVYSVDELRELLCNLVMEVKDD</sequence>
<dbReference type="GO" id="GO:0008967">
    <property type="term" value="F:phosphoglycolate phosphatase activity"/>
    <property type="evidence" value="ECO:0007669"/>
    <property type="project" value="UniProtKB-EC"/>
</dbReference>
<dbReference type="Proteomes" id="UP000182011">
    <property type="component" value="Unassembled WGS sequence"/>
</dbReference>
<protein>
    <recommendedName>
        <fullName evidence="4">phosphoglycolate phosphatase</fullName>
        <ecNumber evidence="4">3.1.3.18</ecNumber>
    </recommendedName>
</protein>
<dbReference type="InterPro" id="IPR023198">
    <property type="entry name" value="PGP-like_dom2"/>
</dbReference>
<comment type="catalytic activity">
    <reaction evidence="1">
        <text>2-phosphoglycolate + H2O = glycolate + phosphate</text>
        <dbReference type="Rhea" id="RHEA:14369"/>
        <dbReference type="ChEBI" id="CHEBI:15377"/>
        <dbReference type="ChEBI" id="CHEBI:29805"/>
        <dbReference type="ChEBI" id="CHEBI:43474"/>
        <dbReference type="ChEBI" id="CHEBI:58033"/>
        <dbReference type="EC" id="3.1.3.18"/>
    </reaction>
</comment>
<accession>A0A0P1P6K9</accession>
<reference evidence="5 6" key="1">
    <citation type="submission" date="2015-11" db="EMBL/GenBank/DDBJ databases">
        <authorList>
            <person name="Zhang Y."/>
            <person name="Guo Z."/>
        </authorList>
    </citation>
    <scope>NUCLEOTIDE SEQUENCE [LARGE SCALE GENOMIC DNA]</scope>
    <source>
        <strain evidence="5">JGI-4</strain>
    </source>
</reference>
<dbReference type="SFLD" id="SFLDG01129">
    <property type="entry name" value="C1.5:_HAD__Beta-PGM__Phosphata"/>
    <property type="match status" value="1"/>
</dbReference>
<dbReference type="RefSeq" id="WP_075427503.1">
    <property type="nucleotide sequence ID" value="NZ_CZVL01000027.1"/>
</dbReference>
<name>A0A0P1MLK4_9BACT</name>
<evidence type="ECO:0000256" key="1">
    <source>
        <dbReference type="ARBA" id="ARBA00000830"/>
    </source>
</evidence>
<dbReference type="NCBIfam" id="TIGR01509">
    <property type="entry name" value="HAD-SF-IA-v3"/>
    <property type="match status" value="1"/>
</dbReference>
<dbReference type="Gene3D" id="1.10.150.240">
    <property type="entry name" value="Putative phosphatase, domain 2"/>
    <property type="match status" value="1"/>
</dbReference>
<accession>A0A0N7MTB7</accession>
<dbReference type="InterPro" id="IPR006439">
    <property type="entry name" value="HAD-SF_hydro_IA"/>
</dbReference>
<dbReference type="SUPFAM" id="SSF56784">
    <property type="entry name" value="HAD-like"/>
    <property type="match status" value="1"/>
</dbReference>
<dbReference type="GO" id="GO:0005829">
    <property type="term" value="C:cytosol"/>
    <property type="evidence" value="ECO:0007669"/>
    <property type="project" value="TreeGrafter"/>
</dbReference>
<organism evidence="5 6">
    <name type="scientific">Candidatus Kryptonium thompsonii</name>
    <dbReference type="NCBI Taxonomy" id="1633631"/>
    <lineage>
        <taxon>Bacteria</taxon>
        <taxon>Pseudomonadati</taxon>
        <taxon>Candidatus Kryptoniota</taxon>
        <taxon>Candidatus Kryptonium</taxon>
    </lineage>
</organism>
<accession>A0A0S4NDA9</accession>
<accession>A0A0P1MLK4</accession>
<proteinExistence type="inferred from homology"/>
<dbReference type="NCBIfam" id="TIGR01549">
    <property type="entry name" value="HAD-SF-IA-v1"/>
    <property type="match status" value="1"/>
</dbReference>
<dbReference type="SFLD" id="SFLDS00003">
    <property type="entry name" value="Haloacid_Dehalogenase"/>
    <property type="match status" value="1"/>
</dbReference>
<dbReference type="EMBL" id="FAOP01000008">
    <property type="protein sequence ID" value="CUU07997.1"/>
    <property type="molecule type" value="Genomic_DNA"/>
</dbReference>
<comment type="pathway">
    <text evidence="2">Organic acid metabolism; glycolate biosynthesis; glycolate from 2-phosphoglycolate: step 1/1.</text>
</comment>
<dbReference type="AlphaFoldDB" id="A0A0P1MLK4"/>
<accession>A0A0P1LEG9</accession>
<evidence type="ECO:0000256" key="2">
    <source>
        <dbReference type="ARBA" id="ARBA00004818"/>
    </source>
</evidence>
<dbReference type="Gene3D" id="3.40.50.1000">
    <property type="entry name" value="HAD superfamily/HAD-like"/>
    <property type="match status" value="1"/>
</dbReference>
<gene>
    <name evidence="5" type="ORF">JGI4_01953</name>
</gene>
<dbReference type="InterPro" id="IPR050155">
    <property type="entry name" value="HAD-like_hydrolase_sf"/>
</dbReference>
<dbReference type="GO" id="GO:0006281">
    <property type="term" value="P:DNA repair"/>
    <property type="evidence" value="ECO:0007669"/>
    <property type="project" value="TreeGrafter"/>
</dbReference>
<dbReference type="InterPro" id="IPR006549">
    <property type="entry name" value="HAD-SF_hydro_IIIA"/>
</dbReference>
<dbReference type="InterPro" id="IPR036412">
    <property type="entry name" value="HAD-like_sf"/>
</dbReference>
<evidence type="ECO:0000256" key="4">
    <source>
        <dbReference type="ARBA" id="ARBA00013078"/>
    </source>
</evidence>
<dbReference type="OrthoDB" id="9807630at2"/>
<evidence type="ECO:0000313" key="6">
    <source>
        <dbReference type="Proteomes" id="UP000182011"/>
    </source>
</evidence>
<comment type="similarity">
    <text evidence="3">Belongs to the HAD-like hydrolase superfamily. CbbY/CbbZ/Gph/YieH family.</text>
</comment>
<dbReference type="EC" id="3.1.3.18" evidence="4"/>
<dbReference type="PRINTS" id="PR00413">
    <property type="entry name" value="HADHALOGNASE"/>
</dbReference>
<dbReference type="NCBIfam" id="TIGR01662">
    <property type="entry name" value="HAD-SF-IIIA"/>
    <property type="match status" value="1"/>
</dbReference>
<evidence type="ECO:0000313" key="5">
    <source>
        <dbReference type="EMBL" id="CUU07997.1"/>
    </source>
</evidence>
<dbReference type="PANTHER" id="PTHR43434:SF1">
    <property type="entry name" value="PHOSPHOGLYCOLATE PHOSPHATASE"/>
    <property type="match status" value="1"/>
</dbReference>
<dbReference type="InterPro" id="IPR023214">
    <property type="entry name" value="HAD_sf"/>
</dbReference>
<dbReference type="SFLD" id="SFLDG01135">
    <property type="entry name" value="C1.5.6:_HAD__Beta-PGM__Phospha"/>
    <property type="match status" value="1"/>
</dbReference>
<dbReference type="PANTHER" id="PTHR43434">
    <property type="entry name" value="PHOSPHOGLYCOLATE PHOSPHATASE"/>
    <property type="match status" value="1"/>
</dbReference>